<organism evidence="13 14">
    <name type="scientific">Ophiophagus hannah</name>
    <name type="common">King cobra</name>
    <name type="synonym">Naja hannah</name>
    <dbReference type="NCBI Taxonomy" id="8665"/>
    <lineage>
        <taxon>Eukaryota</taxon>
        <taxon>Metazoa</taxon>
        <taxon>Chordata</taxon>
        <taxon>Craniata</taxon>
        <taxon>Vertebrata</taxon>
        <taxon>Euteleostomi</taxon>
        <taxon>Lepidosauria</taxon>
        <taxon>Squamata</taxon>
        <taxon>Bifurcata</taxon>
        <taxon>Unidentata</taxon>
        <taxon>Episquamata</taxon>
        <taxon>Toxicofera</taxon>
        <taxon>Serpentes</taxon>
        <taxon>Colubroidea</taxon>
        <taxon>Elapidae</taxon>
        <taxon>Elapinae</taxon>
        <taxon>Ophiophagus</taxon>
    </lineage>
</organism>
<keyword evidence="3" id="KW-0479">Metal-binding</keyword>
<sequence>MKDEMGNRKSSPSYCPPGQPRPQCSKAAATNNPQLEAKIHLQLEGASLETGEEKQAGKHPKPRSIVLAATTPQPTELTADTQPSQRTSLGPRCRRPLPIAAAIHHLSSTSATQQHHKASRRKGQPTPSHPNLAGPRSGTVDFDEFLVMMVQCMKDDSKGKSEEELSDLFRMFDINSDGYIDLDELKLMLQATGETITEYDIES</sequence>
<feature type="region of interest" description="Disordered" evidence="11">
    <location>
        <begin position="1"/>
        <end position="91"/>
    </location>
</feature>
<evidence type="ECO:0000256" key="3">
    <source>
        <dbReference type="ARBA" id="ARBA00022723"/>
    </source>
</evidence>
<feature type="compositionally biased region" description="Basic residues" evidence="11">
    <location>
        <begin position="114"/>
        <end position="123"/>
    </location>
</feature>
<evidence type="ECO:0000313" key="13">
    <source>
        <dbReference type="EMBL" id="ETE58589.1"/>
    </source>
</evidence>
<evidence type="ECO:0000256" key="5">
    <source>
        <dbReference type="ARBA" id="ARBA00022837"/>
    </source>
</evidence>
<proteinExistence type="inferred from homology"/>
<dbReference type="CDD" id="cd00051">
    <property type="entry name" value="EFh"/>
    <property type="match status" value="1"/>
</dbReference>
<keyword evidence="6" id="KW-0007">Acetylation</keyword>
<evidence type="ECO:0000256" key="2">
    <source>
        <dbReference type="ARBA" id="ARBA00017715"/>
    </source>
</evidence>
<comment type="similarity">
    <text evidence="9">Belongs to the troponin C family.</text>
</comment>
<evidence type="ECO:0000256" key="8">
    <source>
        <dbReference type="ARBA" id="ARBA00037722"/>
    </source>
</evidence>
<comment type="function">
    <text evidence="1">May be involved in the cellular control mechanism of the secretion of toxins from the gland into the venom.</text>
</comment>
<feature type="domain" description="EF-hand" evidence="12">
    <location>
        <begin position="160"/>
        <end position="195"/>
    </location>
</feature>
<evidence type="ECO:0000256" key="1">
    <source>
        <dbReference type="ARBA" id="ARBA00002793"/>
    </source>
</evidence>
<dbReference type="SUPFAM" id="SSF47473">
    <property type="entry name" value="EF-hand"/>
    <property type="match status" value="1"/>
</dbReference>
<dbReference type="GO" id="GO:0005509">
    <property type="term" value="F:calcium ion binding"/>
    <property type="evidence" value="ECO:0007669"/>
    <property type="project" value="InterPro"/>
</dbReference>
<dbReference type="InterPro" id="IPR002048">
    <property type="entry name" value="EF_hand_dom"/>
</dbReference>
<evidence type="ECO:0000259" key="12">
    <source>
        <dbReference type="PROSITE" id="PS50222"/>
    </source>
</evidence>
<dbReference type="PANTHER" id="PTHR23048:SF47">
    <property type="entry name" value="TROPONIN C1, SLOW SKELETAL AND CARDIAC TYPE"/>
    <property type="match status" value="1"/>
</dbReference>
<dbReference type="PROSITE" id="PS00018">
    <property type="entry name" value="EF_HAND_1"/>
    <property type="match status" value="1"/>
</dbReference>
<evidence type="ECO:0000256" key="10">
    <source>
        <dbReference type="ARBA" id="ARBA00044185"/>
    </source>
</evidence>
<dbReference type="InterPro" id="IPR011992">
    <property type="entry name" value="EF-hand-dom_pair"/>
</dbReference>
<evidence type="ECO:0000256" key="6">
    <source>
        <dbReference type="ARBA" id="ARBA00022990"/>
    </source>
</evidence>
<keyword evidence="7" id="KW-0514">Muscle protein</keyword>
<name>V8N8K5_OPHHA</name>
<dbReference type="PANTHER" id="PTHR23048">
    <property type="entry name" value="MYOSIN LIGHT CHAIN 1, 3"/>
    <property type="match status" value="1"/>
</dbReference>
<dbReference type="Pfam" id="PF00036">
    <property type="entry name" value="EF-hand_1"/>
    <property type="match status" value="1"/>
</dbReference>
<evidence type="ECO:0000256" key="7">
    <source>
        <dbReference type="ARBA" id="ARBA00023179"/>
    </source>
</evidence>
<reference evidence="13 14" key="1">
    <citation type="journal article" date="2013" name="Proc. Natl. Acad. Sci. U.S.A.">
        <title>The king cobra genome reveals dynamic gene evolution and adaptation in the snake venom system.</title>
        <authorList>
            <person name="Vonk F.J."/>
            <person name="Casewell N.R."/>
            <person name="Henkel C.V."/>
            <person name="Heimberg A.M."/>
            <person name="Jansen H.J."/>
            <person name="McCleary R.J."/>
            <person name="Kerkkamp H.M."/>
            <person name="Vos R.A."/>
            <person name="Guerreiro I."/>
            <person name="Calvete J.J."/>
            <person name="Wuster W."/>
            <person name="Woods A.E."/>
            <person name="Logan J.M."/>
            <person name="Harrison R.A."/>
            <person name="Castoe T.A."/>
            <person name="de Koning A.P."/>
            <person name="Pollock D.D."/>
            <person name="Yandell M."/>
            <person name="Calderon D."/>
            <person name="Renjifo C."/>
            <person name="Currier R.B."/>
            <person name="Salgado D."/>
            <person name="Pla D."/>
            <person name="Sanz L."/>
            <person name="Hyder A.S."/>
            <person name="Ribeiro J.M."/>
            <person name="Arntzen J.W."/>
            <person name="van den Thillart G.E."/>
            <person name="Boetzer M."/>
            <person name="Pirovano W."/>
            <person name="Dirks R.P."/>
            <person name="Spaink H.P."/>
            <person name="Duboule D."/>
            <person name="McGlinn E."/>
            <person name="Kini R.M."/>
            <person name="Richardson M.K."/>
        </authorList>
    </citation>
    <scope>NUCLEOTIDE SEQUENCE</scope>
    <source>
        <tissue evidence="13">Blood</tissue>
    </source>
</reference>
<dbReference type="InterPro" id="IPR018247">
    <property type="entry name" value="EF_Hand_1_Ca_BS"/>
</dbReference>
<dbReference type="OrthoDB" id="26525at2759"/>
<feature type="compositionally biased region" description="Polar residues" evidence="11">
    <location>
        <begin position="70"/>
        <end position="88"/>
    </location>
</feature>
<dbReference type="AlphaFoldDB" id="V8N8K5"/>
<dbReference type="Gene3D" id="1.10.238.10">
    <property type="entry name" value="EF-hand"/>
    <property type="match status" value="1"/>
</dbReference>
<dbReference type="EMBL" id="AZIM01006551">
    <property type="protein sequence ID" value="ETE58589.1"/>
    <property type="molecule type" value="Genomic_DNA"/>
</dbReference>
<gene>
    <name evidence="13" type="primary">TNNC1</name>
    <name evidence="13" type="ORF">L345_15689</name>
</gene>
<comment type="function">
    <text evidence="8">Troponin is the central regulatory protein of striated muscle contraction. Tn consists of three components: Tn-I which is the inhibitor of actomyosin ATPase, Tn-T which contains the binding site for tropomyosin and Tn-C. The binding of calcium to Tn-C abolishes the inhibitory action of Tn on actin filaments.</text>
</comment>
<keyword evidence="5" id="KW-0106">Calcium</keyword>
<dbReference type="PROSITE" id="PS50222">
    <property type="entry name" value="EF_HAND_2"/>
    <property type="match status" value="1"/>
</dbReference>
<protein>
    <recommendedName>
        <fullName evidence="2">Calglandulin</fullName>
    </recommendedName>
    <alternativeName>
        <fullName evidence="10">Troponin C, slow skeletal and cardiac muscles</fullName>
    </alternativeName>
</protein>
<keyword evidence="14" id="KW-1185">Reference proteome</keyword>
<dbReference type="InterPro" id="IPR050230">
    <property type="entry name" value="CALM/Myosin/TropC-like"/>
</dbReference>
<dbReference type="SMART" id="SM00054">
    <property type="entry name" value="EFh"/>
    <property type="match status" value="1"/>
</dbReference>
<evidence type="ECO:0000313" key="14">
    <source>
        <dbReference type="Proteomes" id="UP000018936"/>
    </source>
</evidence>
<evidence type="ECO:0000256" key="4">
    <source>
        <dbReference type="ARBA" id="ARBA00022737"/>
    </source>
</evidence>
<keyword evidence="4" id="KW-0677">Repeat</keyword>
<accession>V8N8K5</accession>
<feature type="region of interest" description="Disordered" evidence="11">
    <location>
        <begin position="106"/>
        <end position="138"/>
    </location>
</feature>
<dbReference type="Proteomes" id="UP000018936">
    <property type="component" value="Unassembled WGS sequence"/>
</dbReference>
<feature type="non-terminal residue" evidence="13">
    <location>
        <position position="1"/>
    </location>
</feature>
<dbReference type="GO" id="GO:0016460">
    <property type="term" value="C:myosin II complex"/>
    <property type="evidence" value="ECO:0007669"/>
    <property type="project" value="TreeGrafter"/>
</dbReference>
<dbReference type="FunFam" id="1.10.238.10:FF:000178">
    <property type="entry name" value="Calmodulin-2 A"/>
    <property type="match status" value="1"/>
</dbReference>
<evidence type="ECO:0000256" key="9">
    <source>
        <dbReference type="ARBA" id="ARBA00038202"/>
    </source>
</evidence>
<comment type="caution">
    <text evidence="13">The sequence shown here is derived from an EMBL/GenBank/DDBJ whole genome shotgun (WGS) entry which is preliminary data.</text>
</comment>
<evidence type="ECO:0000256" key="11">
    <source>
        <dbReference type="SAM" id="MobiDB-lite"/>
    </source>
</evidence>